<organism evidence="1">
    <name type="scientific">uncultured bacterium</name>
    <name type="common">gcode 4</name>
    <dbReference type="NCBI Taxonomy" id="1234023"/>
    <lineage>
        <taxon>Bacteria</taxon>
        <taxon>environmental samples</taxon>
    </lineage>
</organism>
<dbReference type="EMBL" id="AMFJ01000115">
    <property type="protein sequence ID" value="EKE29712.1"/>
    <property type="molecule type" value="Genomic_DNA"/>
</dbReference>
<sequence length="107" mass="12300">MKITIFGNSPEAQKLFDVTKQSLDDIGLSDFVSLGQSESPEFKKELNISKDPAFCVEEEMIEFKDTIFEWNVPSKEEMDSLLVSLIWWESWSACADWCSWCSGSCWI</sequence>
<protein>
    <submittedName>
        <fullName evidence="1">Uncharacterized protein</fullName>
    </submittedName>
</protein>
<proteinExistence type="predicted"/>
<gene>
    <name evidence="1" type="ORF">ACD_2C00115G0003</name>
</gene>
<comment type="caution">
    <text evidence="1">The sequence shown here is derived from an EMBL/GenBank/DDBJ whole genome shotgun (WGS) entry which is preliminary data.</text>
</comment>
<reference evidence="1" key="1">
    <citation type="journal article" date="2012" name="Science">
        <title>Fermentation, hydrogen, and sulfur metabolism in multiple uncultivated bacterial phyla.</title>
        <authorList>
            <person name="Wrighton K.C."/>
            <person name="Thomas B.C."/>
            <person name="Sharon I."/>
            <person name="Miller C.S."/>
            <person name="Castelle C.J."/>
            <person name="VerBerkmoes N.C."/>
            <person name="Wilkins M.J."/>
            <person name="Hettich R.L."/>
            <person name="Lipton M.S."/>
            <person name="Williams K.H."/>
            <person name="Long P.E."/>
            <person name="Banfield J.F."/>
        </authorList>
    </citation>
    <scope>NUCLEOTIDE SEQUENCE [LARGE SCALE GENOMIC DNA]</scope>
</reference>
<name>K2G624_9BACT</name>
<accession>K2G624</accession>
<dbReference type="AlphaFoldDB" id="K2G624"/>
<evidence type="ECO:0000313" key="1">
    <source>
        <dbReference type="EMBL" id="EKE29712.1"/>
    </source>
</evidence>